<name>A0ABU9B4I2_9BURK</name>
<dbReference type="InterPro" id="IPR044074">
    <property type="entry name" value="PurU_ACT"/>
</dbReference>
<feature type="active site" evidence="3">
    <location>
        <position position="232"/>
    </location>
</feature>
<comment type="catalytic activity">
    <reaction evidence="3">
        <text>(6R)-10-formyltetrahydrofolate + H2O = (6S)-5,6,7,8-tetrahydrofolate + formate + H(+)</text>
        <dbReference type="Rhea" id="RHEA:19833"/>
        <dbReference type="ChEBI" id="CHEBI:15377"/>
        <dbReference type="ChEBI" id="CHEBI:15378"/>
        <dbReference type="ChEBI" id="CHEBI:15740"/>
        <dbReference type="ChEBI" id="CHEBI:57453"/>
        <dbReference type="ChEBI" id="CHEBI:195366"/>
        <dbReference type="EC" id="3.5.1.10"/>
    </reaction>
</comment>
<feature type="domain" description="Formyl transferase N-terminal" evidence="4">
    <location>
        <begin position="93"/>
        <end position="269"/>
    </location>
</feature>
<dbReference type="HAMAP" id="MF_01927">
    <property type="entry name" value="PurU"/>
    <property type="match status" value="1"/>
</dbReference>
<evidence type="ECO:0000313" key="6">
    <source>
        <dbReference type="Proteomes" id="UP001368500"/>
    </source>
</evidence>
<evidence type="ECO:0000259" key="4">
    <source>
        <dbReference type="Pfam" id="PF00551"/>
    </source>
</evidence>
<comment type="similarity">
    <text evidence="3">Belongs to the PurU family.</text>
</comment>
<evidence type="ECO:0000256" key="2">
    <source>
        <dbReference type="ARBA" id="ARBA00022801"/>
    </source>
</evidence>
<dbReference type="InterPro" id="IPR004810">
    <property type="entry name" value="PurU"/>
</dbReference>
<dbReference type="PANTHER" id="PTHR42706:SF1">
    <property type="entry name" value="FORMYLTETRAHYDROFOLATE DEFORMYLASE 2, MITOCHONDRIAL"/>
    <property type="match status" value="1"/>
</dbReference>
<dbReference type="Pfam" id="PF00551">
    <property type="entry name" value="Formyl_trans_N"/>
    <property type="match status" value="1"/>
</dbReference>
<dbReference type="InterPro" id="IPR036477">
    <property type="entry name" value="Formyl_transf_N_sf"/>
</dbReference>
<proteinExistence type="inferred from homology"/>
<dbReference type="GO" id="GO:0008864">
    <property type="term" value="F:formyltetrahydrofolate deformylase activity"/>
    <property type="evidence" value="ECO:0007669"/>
    <property type="project" value="UniProtKB-EC"/>
</dbReference>
<dbReference type="EMBL" id="JBBUTF010000002">
    <property type="protein sequence ID" value="MEK8024773.1"/>
    <property type="molecule type" value="Genomic_DNA"/>
</dbReference>
<dbReference type="Gene3D" id="3.40.50.170">
    <property type="entry name" value="Formyl transferase, N-terminal domain"/>
    <property type="match status" value="1"/>
</dbReference>
<dbReference type="CDD" id="cd04875">
    <property type="entry name" value="ACT_F4HF-DF"/>
    <property type="match status" value="1"/>
</dbReference>
<evidence type="ECO:0000256" key="3">
    <source>
        <dbReference type="HAMAP-Rule" id="MF_01927"/>
    </source>
</evidence>
<dbReference type="Proteomes" id="UP001368500">
    <property type="component" value="Unassembled WGS sequence"/>
</dbReference>
<comment type="caution">
    <text evidence="5">The sequence shown here is derived from an EMBL/GenBank/DDBJ whole genome shotgun (WGS) entry which is preliminary data.</text>
</comment>
<evidence type="ECO:0000313" key="5">
    <source>
        <dbReference type="EMBL" id="MEK8024773.1"/>
    </source>
</evidence>
<dbReference type="RefSeq" id="WP_341372545.1">
    <property type="nucleotide sequence ID" value="NZ_JBBUTF010000002.1"/>
</dbReference>
<keyword evidence="3" id="KW-0658">Purine biosynthesis</keyword>
<dbReference type="PANTHER" id="PTHR42706">
    <property type="entry name" value="FORMYLTETRAHYDROFOLATE DEFORMYLASE"/>
    <property type="match status" value="1"/>
</dbReference>
<dbReference type="EC" id="3.5.1.10" evidence="3"/>
<accession>A0ABU9B4I2</accession>
<comment type="function">
    <text evidence="3">Catalyzes the hydrolysis of 10-formyltetrahydrofolate (formyl-FH4) to formate and tetrahydrofolate (FH4).</text>
</comment>
<keyword evidence="1 3" id="KW-0554">One-carbon metabolism</keyword>
<keyword evidence="2 3" id="KW-0378">Hydrolase</keyword>
<reference evidence="5 6" key="1">
    <citation type="submission" date="2024-04" db="EMBL/GenBank/DDBJ databases">
        <title>Novel species of the genus Ideonella isolated from streams.</title>
        <authorList>
            <person name="Lu H."/>
        </authorList>
    </citation>
    <scope>NUCLEOTIDE SEQUENCE [LARGE SCALE GENOMIC DNA]</scope>
    <source>
        <strain evidence="5 6">BYS139W</strain>
    </source>
</reference>
<dbReference type="SUPFAM" id="SSF53328">
    <property type="entry name" value="Formyltransferase"/>
    <property type="match status" value="1"/>
</dbReference>
<dbReference type="PIRSF" id="PIRSF036480">
    <property type="entry name" value="FormyFH4_hydr"/>
    <property type="match status" value="1"/>
</dbReference>
<organism evidence="5 6">
    <name type="scientific">Pseudaquabacterium rugosum</name>
    <dbReference type="NCBI Taxonomy" id="2984194"/>
    <lineage>
        <taxon>Bacteria</taxon>
        <taxon>Pseudomonadati</taxon>
        <taxon>Pseudomonadota</taxon>
        <taxon>Betaproteobacteria</taxon>
        <taxon>Burkholderiales</taxon>
        <taxon>Sphaerotilaceae</taxon>
        <taxon>Pseudaquabacterium</taxon>
    </lineage>
</organism>
<evidence type="ECO:0000256" key="1">
    <source>
        <dbReference type="ARBA" id="ARBA00022563"/>
    </source>
</evidence>
<dbReference type="NCBIfam" id="NF004684">
    <property type="entry name" value="PRK06027.1"/>
    <property type="match status" value="1"/>
</dbReference>
<comment type="pathway">
    <text evidence="3">Purine metabolism; IMP biosynthesis via de novo pathway; formate from 10-formyl-5,6,7,8-tetrahydrofolate: step 1/1.</text>
</comment>
<dbReference type="InterPro" id="IPR002376">
    <property type="entry name" value="Formyl_transf_N"/>
</dbReference>
<dbReference type="Gene3D" id="3.30.70.260">
    <property type="match status" value="1"/>
</dbReference>
<gene>
    <name evidence="3" type="primary">purU</name>
    <name evidence="5" type="ORF">AACH11_02165</name>
</gene>
<protein>
    <recommendedName>
        <fullName evidence="3">Formyltetrahydrofolate deformylase</fullName>
        <ecNumber evidence="3">3.5.1.10</ecNumber>
    </recommendedName>
    <alternativeName>
        <fullName evidence="3">Formyl-FH(4) hydrolase</fullName>
    </alternativeName>
</protein>
<sequence>MSRRAILTLDAPSARGQVAAVATLLERHGAYIEAFNVFDDTLSQRFYLRAVCRLPVPAVDGPGLAPLREEHARLCADMRGAAGALHDMAQRPRVLLMVSRTDHCLRELIAQWRHGDLAMDIAGVVSNHADLAPLVAAEGLPYHHIPVTVDTKPQAEAALERLIADEQVEFVVLARYMQVLSEDFCTRHAGRVINIHHSFLPGFKGARPYAQAHARGVKLIGATAHFATADLDEGPIIEQELERVDHGHSPEALQSTGRHIESLVLCRALRALIERRVFVNGLRTVVLA</sequence>
<keyword evidence="6" id="KW-1185">Reference proteome</keyword>
<dbReference type="PRINTS" id="PR01575">
    <property type="entry name" value="FFH4HYDRLASE"/>
</dbReference>